<feature type="transmembrane region" description="Helical" evidence="1">
    <location>
        <begin position="76"/>
        <end position="96"/>
    </location>
</feature>
<proteinExistence type="predicted"/>
<feature type="transmembrane region" description="Helical" evidence="1">
    <location>
        <begin position="116"/>
        <end position="132"/>
    </location>
</feature>
<dbReference type="Proteomes" id="UP000221020">
    <property type="component" value="Unassembled WGS sequence"/>
</dbReference>
<gene>
    <name evidence="2" type="ORF">CON65_24625</name>
</gene>
<keyword evidence="1" id="KW-0812">Transmembrane</keyword>
<sequence length="158" mass="18479">MFIYLYYSILYFFAVIFGMDIINFADSFVTRFIDPDSVEIFICMLIISSILSAIFSFVLHFIYTWRHDSNTFLKRFYQVHFFATYISGAFSIVNIGGKTLEEWGIKGTSVDGNAKVFFLMLFFIAISNNAFYKTFEKGIVDKLEFTVNIMKLKIKRIK</sequence>
<name>A0AA91ZQX4_9BACI</name>
<dbReference type="RefSeq" id="WP_097895724.1">
    <property type="nucleotide sequence ID" value="NZ_NVOR01000138.1"/>
</dbReference>
<reference evidence="2 3" key="1">
    <citation type="submission" date="2017-09" db="EMBL/GenBank/DDBJ databases">
        <title>Large-scale bioinformatics analysis of Bacillus genomes uncovers conserved roles of natural products in bacterial physiology.</title>
        <authorList>
            <consortium name="Agbiome Team Llc"/>
            <person name="Bleich R.M."/>
            <person name="Grubbs K.J."/>
            <person name="Santa Maria K.C."/>
            <person name="Allen S.E."/>
            <person name="Farag S."/>
            <person name="Shank E.A."/>
            <person name="Bowers A."/>
        </authorList>
    </citation>
    <scope>NUCLEOTIDE SEQUENCE [LARGE SCALE GENOMIC DNA]</scope>
    <source>
        <strain evidence="2 3">AFS092012</strain>
    </source>
</reference>
<keyword evidence="1" id="KW-1133">Transmembrane helix</keyword>
<organism evidence="2 3">
    <name type="scientific">Bacillus pseudomycoides</name>
    <dbReference type="NCBI Taxonomy" id="64104"/>
    <lineage>
        <taxon>Bacteria</taxon>
        <taxon>Bacillati</taxon>
        <taxon>Bacillota</taxon>
        <taxon>Bacilli</taxon>
        <taxon>Bacillales</taxon>
        <taxon>Bacillaceae</taxon>
        <taxon>Bacillus</taxon>
        <taxon>Bacillus cereus group</taxon>
    </lineage>
</organism>
<evidence type="ECO:0000313" key="2">
    <source>
        <dbReference type="EMBL" id="PED80080.1"/>
    </source>
</evidence>
<dbReference type="EMBL" id="NVOR01000138">
    <property type="protein sequence ID" value="PED80080.1"/>
    <property type="molecule type" value="Genomic_DNA"/>
</dbReference>
<keyword evidence="1" id="KW-0472">Membrane</keyword>
<dbReference type="AlphaFoldDB" id="A0AA91ZQX4"/>
<evidence type="ECO:0000256" key="1">
    <source>
        <dbReference type="SAM" id="Phobius"/>
    </source>
</evidence>
<feature type="transmembrane region" description="Helical" evidence="1">
    <location>
        <begin position="37"/>
        <end position="64"/>
    </location>
</feature>
<feature type="transmembrane region" description="Helical" evidence="1">
    <location>
        <begin position="5"/>
        <end position="25"/>
    </location>
</feature>
<comment type="caution">
    <text evidence="2">The sequence shown here is derived from an EMBL/GenBank/DDBJ whole genome shotgun (WGS) entry which is preliminary data.</text>
</comment>
<evidence type="ECO:0000313" key="3">
    <source>
        <dbReference type="Proteomes" id="UP000221020"/>
    </source>
</evidence>
<protein>
    <submittedName>
        <fullName evidence="2">Uncharacterized protein</fullName>
    </submittedName>
</protein>
<accession>A0AA91ZQX4</accession>